<gene>
    <name evidence="2" type="ORF">CSC94_07705</name>
</gene>
<keyword evidence="1" id="KW-0812">Transmembrane</keyword>
<comment type="caution">
    <text evidence="2">The sequence shown here is derived from an EMBL/GenBank/DDBJ whole genome shotgun (WGS) entry which is preliminary data.</text>
</comment>
<sequence length="98" mass="10365">MTSIFWITIAGALATYATRAGGYLILSRFERIPRRVDRALNAVPAAVLTTLVAPSFLKGDWREALTLVLVGAAVTRLPGVAVFAGGWALIVGLRQLGG</sequence>
<evidence type="ECO:0000256" key="1">
    <source>
        <dbReference type="SAM" id="Phobius"/>
    </source>
</evidence>
<evidence type="ECO:0000313" key="2">
    <source>
        <dbReference type="EMBL" id="PHP67578.1"/>
    </source>
</evidence>
<dbReference type="Pfam" id="PF05437">
    <property type="entry name" value="AzlD"/>
    <property type="match status" value="1"/>
</dbReference>
<feature type="transmembrane region" description="Helical" evidence="1">
    <location>
        <begin position="38"/>
        <end position="57"/>
    </location>
</feature>
<reference evidence="2 3" key="1">
    <citation type="submission" date="2017-10" db="EMBL/GenBank/DDBJ databases">
        <title>Sedimentibacterium mangrovi gen. nov., sp. nov., a novel member of family Phyllobacteriacea isolated from mangrove sediment.</title>
        <authorList>
            <person name="Liao H."/>
            <person name="Tian Y."/>
        </authorList>
    </citation>
    <scope>NUCLEOTIDE SEQUENCE [LARGE SCALE GENOMIC DNA]</scope>
    <source>
        <strain evidence="2 3">X9-2-2</strain>
    </source>
</reference>
<dbReference type="RefSeq" id="WP_099305592.1">
    <property type="nucleotide sequence ID" value="NZ_PDVP01000003.1"/>
</dbReference>
<name>A0A2G1QQT2_9HYPH</name>
<feature type="transmembrane region" description="Helical" evidence="1">
    <location>
        <begin position="69"/>
        <end position="93"/>
    </location>
</feature>
<organism evidence="2 3">
    <name type="scientific">Zhengella mangrovi</name>
    <dbReference type="NCBI Taxonomy" id="1982044"/>
    <lineage>
        <taxon>Bacteria</taxon>
        <taxon>Pseudomonadati</taxon>
        <taxon>Pseudomonadota</taxon>
        <taxon>Alphaproteobacteria</taxon>
        <taxon>Hyphomicrobiales</taxon>
        <taxon>Notoacmeibacteraceae</taxon>
        <taxon>Zhengella</taxon>
    </lineage>
</organism>
<proteinExistence type="predicted"/>
<dbReference type="InterPro" id="IPR008407">
    <property type="entry name" value="Brnchd-chn_aa_trnsp_AzlD"/>
</dbReference>
<dbReference type="EMBL" id="PDVP01000003">
    <property type="protein sequence ID" value="PHP67578.1"/>
    <property type="molecule type" value="Genomic_DNA"/>
</dbReference>
<dbReference type="AlphaFoldDB" id="A0A2G1QQT2"/>
<dbReference type="OrthoDB" id="7376361at2"/>
<keyword evidence="3" id="KW-1185">Reference proteome</keyword>
<keyword evidence="1" id="KW-0472">Membrane</keyword>
<keyword evidence="1" id="KW-1133">Transmembrane helix</keyword>
<dbReference type="Proteomes" id="UP000221168">
    <property type="component" value="Unassembled WGS sequence"/>
</dbReference>
<protein>
    <submittedName>
        <fullName evidence="2">Branched-chain amino acid transport</fullName>
    </submittedName>
</protein>
<accession>A0A2G1QQT2</accession>
<evidence type="ECO:0000313" key="3">
    <source>
        <dbReference type="Proteomes" id="UP000221168"/>
    </source>
</evidence>
<feature type="transmembrane region" description="Helical" evidence="1">
    <location>
        <begin position="6"/>
        <end position="26"/>
    </location>
</feature>